<dbReference type="STRING" id="1527.SAMN04489757_12645"/>
<dbReference type="AlphaFoldDB" id="A0A1I5H8E5"/>
<dbReference type="OrthoDB" id="9807975at2"/>
<organism evidence="1 2">
    <name type="scientific">Anaerocolumna aminovalerica</name>
    <dbReference type="NCBI Taxonomy" id="1527"/>
    <lineage>
        <taxon>Bacteria</taxon>
        <taxon>Bacillati</taxon>
        <taxon>Bacillota</taxon>
        <taxon>Clostridia</taxon>
        <taxon>Lachnospirales</taxon>
        <taxon>Lachnospiraceae</taxon>
        <taxon>Anaerocolumna</taxon>
    </lineage>
</organism>
<dbReference type="Proteomes" id="UP000198806">
    <property type="component" value="Unassembled WGS sequence"/>
</dbReference>
<keyword evidence="2" id="KW-1185">Reference proteome</keyword>
<dbReference type="Pfam" id="PF01257">
    <property type="entry name" value="2Fe-2S_thioredx"/>
    <property type="match status" value="1"/>
</dbReference>
<dbReference type="SUPFAM" id="SSF52833">
    <property type="entry name" value="Thioredoxin-like"/>
    <property type="match status" value="1"/>
</dbReference>
<dbReference type="RefSeq" id="WP_091687511.1">
    <property type="nucleotide sequence ID" value="NZ_BAABFM010000078.1"/>
</dbReference>
<evidence type="ECO:0000313" key="2">
    <source>
        <dbReference type="Proteomes" id="UP000198806"/>
    </source>
</evidence>
<dbReference type="InterPro" id="IPR036249">
    <property type="entry name" value="Thioredoxin-like_sf"/>
</dbReference>
<dbReference type="EMBL" id="FOWD01000026">
    <property type="protein sequence ID" value="SFO44101.1"/>
    <property type="molecule type" value="Genomic_DNA"/>
</dbReference>
<protein>
    <submittedName>
        <fullName evidence="1">Thioredoxin-like [2Fe-2S] ferredoxin</fullName>
    </submittedName>
</protein>
<dbReference type="CDD" id="cd02980">
    <property type="entry name" value="TRX_Fd_family"/>
    <property type="match status" value="1"/>
</dbReference>
<gene>
    <name evidence="1" type="ORF">SAMN04489757_12645</name>
</gene>
<dbReference type="Gene3D" id="3.40.30.10">
    <property type="entry name" value="Glutaredoxin"/>
    <property type="match status" value="1"/>
</dbReference>
<reference evidence="1 2" key="1">
    <citation type="submission" date="2016-10" db="EMBL/GenBank/DDBJ databases">
        <authorList>
            <person name="de Groot N.N."/>
        </authorList>
    </citation>
    <scope>NUCLEOTIDE SEQUENCE [LARGE SCALE GENOMIC DNA]</scope>
    <source>
        <strain evidence="1 2">DSM 1283</strain>
    </source>
</reference>
<evidence type="ECO:0000313" key="1">
    <source>
        <dbReference type="EMBL" id="SFO44101.1"/>
    </source>
</evidence>
<proteinExistence type="predicted"/>
<accession>A0A1I5H8E5</accession>
<name>A0A1I5H8E5_9FIRM</name>
<sequence>MIITVCIGSSCHLKGSREIVKTLESLISLHNLKNKVELNGSFCMENCLKGVCVKINEDVFSLEPKNTEQFFKEEVLRRLSNECNQL</sequence>